<proteinExistence type="predicted"/>
<dbReference type="Proteomes" id="UP000000547">
    <property type="component" value="Chromosome"/>
</dbReference>
<protein>
    <submittedName>
        <fullName evidence="1">Uncharacterized protein</fullName>
    </submittedName>
</protein>
<dbReference type="KEGG" id="cps:CPS_0846"/>
<dbReference type="HOGENOM" id="CLU_064263_0_0_6"/>
<dbReference type="STRING" id="167879.CPS_0846"/>
<evidence type="ECO:0000313" key="2">
    <source>
        <dbReference type="Proteomes" id="UP000000547"/>
    </source>
</evidence>
<dbReference type="Gene3D" id="3.20.20.150">
    <property type="entry name" value="Divalent-metal-dependent TIM barrel enzymes"/>
    <property type="match status" value="1"/>
</dbReference>
<evidence type="ECO:0000313" key="1">
    <source>
        <dbReference type="EMBL" id="AAZ25684.1"/>
    </source>
</evidence>
<dbReference type="PANTHER" id="PTHR42194">
    <property type="entry name" value="UPF0276 PROTEIN HI_1600"/>
    <property type="match status" value="1"/>
</dbReference>
<dbReference type="InterPro" id="IPR036237">
    <property type="entry name" value="Xyl_isomerase-like_sf"/>
</dbReference>
<dbReference type="Pfam" id="PF05114">
    <property type="entry name" value="MbnB_TglH_ChrH"/>
    <property type="match status" value="1"/>
</dbReference>
<dbReference type="PANTHER" id="PTHR42194:SF1">
    <property type="entry name" value="UPF0276 PROTEIN HI_1600"/>
    <property type="match status" value="1"/>
</dbReference>
<sequence length="311" mass="35191">MRFTKFTLNRFDMVLIMQSIQGVGISLKHQHFQEFMNHKPDVPWLEIHTENFFSQASTSSKYLAKIRQDYPISAHCVGMSLGSAAINCPIREQHLHHIKSTVEWLQPGLISDHLSWSVSQGGHYLPDLLPIPLTEEAFTIVANNIKQAQDILQRQILVENPSSYLTYVDSPITEWQFLSSLAEETGCGLLLDVNNIYVSAHNHHFDSLTYLNNMPLSAVKEIHLAGFSTEIVEGKELYIDTHGHRVCDDVWLLYEQVIKRFGALPTLIEWDTNIPDLAVLLEEKSKAEAIITKVESIEKSSLIANTVNGQS</sequence>
<reference evidence="1" key="1">
    <citation type="journal article" date="2005" name="Proc. Natl. Acad. Sci. U.S.A.">
        <title>The psychrophilic lifestyle as revealed by the genome sequence of Colwellia psychrerythraea 34H through genomic and proteomic analyses.</title>
        <authorList>
            <person name="Methe B.A."/>
            <person name="Nelson K.E."/>
            <person name="Deming J.W."/>
            <person name="Momen B."/>
            <person name="Melamud E."/>
            <person name="Zhang X."/>
            <person name="Moult J."/>
            <person name="Madupu R."/>
            <person name="Nelson W.C."/>
            <person name="Dodson R.J."/>
            <person name="Brinkac L.M."/>
            <person name="Daugherty S.C."/>
            <person name="Durkin A.S."/>
            <person name="DeBoy R.T."/>
            <person name="Kolonay J.F."/>
            <person name="Sullivan S.A."/>
            <person name="Zhou L."/>
            <person name="Davidsen T.M."/>
            <person name="Wu M."/>
            <person name="Huston A.L."/>
            <person name="Lewis M."/>
            <person name="Weaver B."/>
            <person name="Weidman J.F."/>
            <person name="Khouri H."/>
            <person name="Utterback T.R."/>
            <person name="Feldblyum T.V."/>
            <person name="Fraser C.M."/>
        </authorList>
    </citation>
    <scope>NUCLEOTIDE SEQUENCE [LARGE SCALE GENOMIC DNA]</scope>
    <source>
        <strain evidence="1">34H</strain>
    </source>
</reference>
<dbReference type="InterPro" id="IPR007801">
    <property type="entry name" value="MbnB/TglH/ChrH"/>
</dbReference>
<gene>
    <name evidence="1" type="ordered locus">CPS_0846</name>
</gene>
<accession>Q488C0</accession>
<organism evidence="1 2">
    <name type="scientific">Colwellia psychrerythraea (strain 34H / ATCC BAA-681)</name>
    <name type="common">Vibrio psychroerythus</name>
    <dbReference type="NCBI Taxonomy" id="167879"/>
    <lineage>
        <taxon>Bacteria</taxon>
        <taxon>Pseudomonadati</taxon>
        <taxon>Pseudomonadota</taxon>
        <taxon>Gammaproteobacteria</taxon>
        <taxon>Alteromonadales</taxon>
        <taxon>Colwelliaceae</taxon>
        <taxon>Colwellia</taxon>
    </lineage>
</organism>
<dbReference type="NCBIfam" id="NF003818">
    <property type="entry name" value="PRK05409.1"/>
    <property type="match status" value="1"/>
</dbReference>
<dbReference type="AlphaFoldDB" id="Q488C0"/>
<name>Q488C0_COLP3</name>
<dbReference type="SUPFAM" id="SSF51658">
    <property type="entry name" value="Xylose isomerase-like"/>
    <property type="match status" value="1"/>
</dbReference>
<dbReference type="EMBL" id="CP000083">
    <property type="protein sequence ID" value="AAZ25684.1"/>
    <property type="molecule type" value="Genomic_DNA"/>
</dbReference>